<dbReference type="Gene3D" id="3.40.930.10">
    <property type="entry name" value="Mannitol-specific EII, Chain A"/>
    <property type="match status" value="1"/>
</dbReference>
<keyword evidence="2" id="KW-0813">Transport</keyword>
<feature type="domain" description="PTS EIIA type-2" evidence="1">
    <location>
        <begin position="8"/>
        <end position="155"/>
    </location>
</feature>
<name>A0AAW6CYD9_9FIRM</name>
<dbReference type="RefSeq" id="WP_195223157.1">
    <property type="nucleotide sequence ID" value="NZ_JADNBU010000062.1"/>
</dbReference>
<evidence type="ECO:0000313" key="3">
    <source>
        <dbReference type="Proteomes" id="UP001212981"/>
    </source>
</evidence>
<reference evidence="2" key="1">
    <citation type="submission" date="2023-01" db="EMBL/GenBank/DDBJ databases">
        <title>Human gut microbiome strain richness.</title>
        <authorList>
            <person name="Chen-Liaw A."/>
        </authorList>
    </citation>
    <scope>NUCLEOTIDE SEQUENCE</scope>
    <source>
        <strain evidence="2">D8_m1001271B151109d0_201107</strain>
    </source>
</reference>
<dbReference type="InterPro" id="IPR051541">
    <property type="entry name" value="PTS_SugarTrans_NitroReg"/>
</dbReference>
<protein>
    <submittedName>
        <fullName evidence="2">PTS sugar transporter subunit IIA</fullName>
    </submittedName>
</protein>
<dbReference type="PANTHER" id="PTHR47738:SF2">
    <property type="entry name" value="PTS SYSTEM FRUCTOSE-LIKE EIIA COMPONENT"/>
    <property type="match status" value="1"/>
</dbReference>
<evidence type="ECO:0000313" key="2">
    <source>
        <dbReference type="EMBL" id="MDB7982592.1"/>
    </source>
</evidence>
<sequence length="157" mass="17793">MNKLCLSQTLVKNAVVLDHEPFHSKEEMFEMMADKFLEAGIISNKQSYINALEYRESIGSTYMGNMIGMPHGKCDEVLKSGIGFCRCKEPFVYESHGESGEVKYIFMLAIPGSQSGEEYMRVLANLAGLLVHDDFLQILSKCTDYDNLIENIENYNK</sequence>
<dbReference type="PROSITE" id="PS51094">
    <property type="entry name" value="PTS_EIIA_TYPE_2"/>
    <property type="match status" value="1"/>
</dbReference>
<dbReference type="Proteomes" id="UP001212981">
    <property type="component" value="Unassembled WGS sequence"/>
</dbReference>
<accession>A0AAW6CYD9</accession>
<dbReference type="PANTHER" id="PTHR47738">
    <property type="entry name" value="PTS SYSTEM FRUCTOSE-LIKE EIIA COMPONENT-RELATED"/>
    <property type="match status" value="1"/>
</dbReference>
<comment type="caution">
    <text evidence="2">The sequence shown here is derived from an EMBL/GenBank/DDBJ whole genome shotgun (WGS) entry which is preliminary data.</text>
</comment>
<dbReference type="CDD" id="cd00211">
    <property type="entry name" value="PTS_IIA_fru"/>
    <property type="match status" value="1"/>
</dbReference>
<keyword evidence="2" id="KW-0762">Sugar transport</keyword>
<evidence type="ECO:0000259" key="1">
    <source>
        <dbReference type="PROSITE" id="PS51094"/>
    </source>
</evidence>
<gene>
    <name evidence="2" type="ORF">PND82_07165</name>
</gene>
<dbReference type="InterPro" id="IPR002178">
    <property type="entry name" value="PTS_EIIA_type-2_dom"/>
</dbReference>
<dbReference type="InterPro" id="IPR016152">
    <property type="entry name" value="PTrfase/Anion_transptr"/>
</dbReference>
<dbReference type="SUPFAM" id="SSF55804">
    <property type="entry name" value="Phoshotransferase/anion transport protein"/>
    <property type="match status" value="1"/>
</dbReference>
<organism evidence="2 3">
    <name type="scientific">Faecalicoccus pleomorphus</name>
    <dbReference type="NCBI Taxonomy" id="1323"/>
    <lineage>
        <taxon>Bacteria</taxon>
        <taxon>Bacillati</taxon>
        <taxon>Bacillota</taxon>
        <taxon>Erysipelotrichia</taxon>
        <taxon>Erysipelotrichales</taxon>
        <taxon>Erysipelotrichaceae</taxon>
        <taxon>Faecalicoccus</taxon>
    </lineage>
</organism>
<dbReference type="EMBL" id="JAQLXO010000011">
    <property type="protein sequence ID" value="MDB7982592.1"/>
    <property type="molecule type" value="Genomic_DNA"/>
</dbReference>
<dbReference type="Pfam" id="PF00359">
    <property type="entry name" value="PTS_EIIA_2"/>
    <property type="match status" value="1"/>
</dbReference>
<proteinExistence type="predicted"/>
<dbReference type="AlphaFoldDB" id="A0AAW6CYD9"/>